<comment type="caution">
    <text evidence="11">The sequence shown here is derived from an EMBL/GenBank/DDBJ whole genome shotgun (WGS) entry which is preliminary data.</text>
</comment>
<dbReference type="Proteomes" id="UP000583639">
    <property type="component" value="Unassembled WGS sequence"/>
</dbReference>
<dbReference type="Pfam" id="PF07980">
    <property type="entry name" value="SusD_RagB"/>
    <property type="match status" value="1"/>
</dbReference>
<keyword evidence="4" id="KW-0472">Membrane</keyword>
<reference evidence="10 16" key="4">
    <citation type="submission" date="2020-04" db="EMBL/GenBank/DDBJ databases">
        <title>A novel gut-associated lysogenic phage, Bacteroides phage BV01, alters the host transcriptome and bile acid metabolism in Bacteroides vulgatus.</title>
        <authorList>
            <person name="Campbell D.E."/>
            <person name="Ly L."/>
            <person name="Ridlon J.M."/>
            <person name="Hsiao A."/>
            <person name="Degnan P.H."/>
        </authorList>
    </citation>
    <scope>NUCLEOTIDE SEQUENCE [LARGE SCALE GENOMIC DNA]</scope>
    <source>
        <strain evidence="10 16">VPI-BV8526</strain>
    </source>
</reference>
<evidence type="ECO:0000313" key="15">
    <source>
        <dbReference type="Proteomes" id="UP000441522"/>
    </source>
</evidence>
<feature type="signal peptide" evidence="6">
    <location>
        <begin position="1"/>
        <end position="25"/>
    </location>
</feature>
<reference evidence="11 13" key="1">
    <citation type="submission" date="2018-08" db="EMBL/GenBank/DDBJ databases">
        <title>A genome reference for cultivated species of the human gut microbiota.</title>
        <authorList>
            <person name="Zou Y."/>
            <person name="Xue W."/>
            <person name="Luo G."/>
        </authorList>
    </citation>
    <scope>NUCLEOTIDE SEQUENCE [LARGE SCALE GENOMIC DNA]</scope>
    <source>
        <strain evidence="11 13">TM05-16</strain>
    </source>
</reference>
<dbReference type="GeneID" id="5301707"/>
<dbReference type="Pfam" id="PF14322">
    <property type="entry name" value="SusD-like_3"/>
    <property type="match status" value="1"/>
</dbReference>
<evidence type="ECO:0000256" key="6">
    <source>
        <dbReference type="SAM" id="SignalP"/>
    </source>
</evidence>
<evidence type="ECO:0000313" key="10">
    <source>
        <dbReference type="EMBL" id="NMW41583.1"/>
    </source>
</evidence>
<dbReference type="AlphaFoldDB" id="A0A396BC95"/>
<dbReference type="EMBL" id="RWHZ01000009">
    <property type="protein sequence ID" value="TSE49721.1"/>
    <property type="molecule type" value="Genomic_DNA"/>
</dbReference>
<evidence type="ECO:0000259" key="7">
    <source>
        <dbReference type="Pfam" id="PF07980"/>
    </source>
</evidence>
<dbReference type="SUPFAM" id="SSF48452">
    <property type="entry name" value="TPR-like"/>
    <property type="match status" value="1"/>
</dbReference>
<evidence type="ECO:0000313" key="13">
    <source>
        <dbReference type="Proteomes" id="UP000260640"/>
    </source>
</evidence>
<evidence type="ECO:0000259" key="8">
    <source>
        <dbReference type="Pfam" id="PF14322"/>
    </source>
</evidence>
<evidence type="ECO:0000313" key="14">
    <source>
        <dbReference type="Proteomes" id="UP000408523"/>
    </source>
</evidence>
<reference evidence="9 15" key="3">
    <citation type="journal article" date="2019" name="Nat. Med.">
        <title>A library of human gut bacterial isolates paired with longitudinal multiomics data enables mechanistic microbiome research.</title>
        <authorList>
            <person name="Poyet M."/>
            <person name="Groussin M."/>
            <person name="Gibbons S.M."/>
            <person name="Avila-Pacheco J."/>
            <person name="Jiang X."/>
            <person name="Kearney S.M."/>
            <person name="Perrotta A.R."/>
            <person name="Berdy B."/>
            <person name="Zhao S."/>
            <person name="Lieberman T.D."/>
            <person name="Swanson P.K."/>
            <person name="Smith M."/>
            <person name="Roesemann S."/>
            <person name="Alexander J.E."/>
            <person name="Rich S.A."/>
            <person name="Livny J."/>
            <person name="Vlamakis H."/>
            <person name="Clish C."/>
            <person name="Bullock K."/>
            <person name="Deik A."/>
            <person name="Scott J."/>
            <person name="Pierce K.A."/>
            <person name="Xavier R.J."/>
            <person name="Alm E.J."/>
        </authorList>
    </citation>
    <scope>NUCLEOTIDE SEQUENCE [LARGE SCALE GENOMIC DNA]</scope>
    <source>
        <strain evidence="9 15">BIOML-A5</strain>
    </source>
</reference>
<dbReference type="EMBL" id="WCWW01000005">
    <property type="protein sequence ID" value="KAB3859251.1"/>
    <property type="molecule type" value="Genomic_DNA"/>
</dbReference>
<evidence type="ECO:0000313" key="11">
    <source>
        <dbReference type="EMBL" id="RGJ84268.1"/>
    </source>
</evidence>
<comment type="subcellular location">
    <subcellularLocation>
        <location evidence="1">Cell outer membrane</location>
    </subcellularLocation>
</comment>
<evidence type="ECO:0000256" key="5">
    <source>
        <dbReference type="ARBA" id="ARBA00023237"/>
    </source>
</evidence>
<evidence type="ECO:0000313" key="16">
    <source>
        <dbReference type="Proteomes" id="UP000583639"/>
    </source>
</evidence>
<evidence type="ECO:0000256" key="2">
    <source>
        <dbReference type="ARBA" id="ARBA00006275"/>
    </source>
</evidence>
<keyword evidence="5" id="KW-0998">Cell outer membrane</keyword>
<comment type="similarity">
    <text evidence="2">Belongs to the SusD family.</text>
</comment>
<sequence length="648" mass="75193">MRNIVKVSVAALGLMLGLSSCDSFFAEMPGIRYDIEMSFKDQVKTKAFLANVYSFVPAESREKYYWDGEYHGGFWTVASLEGHYTYDWHSSHDVARGKVDASCGQFQYFYRELYKGIERASTFIANVDNCLEIPETERVNMRGQARALRAYYYFLLMRMYGPVPLLGEKPIPVDAPLEEVLRERRTIDQCVDFITKQLDIAYSEVAWQRAIGVNKGRVDKAFCKAYKAKTLLFAASPLFNGNQDMASLKNHDGTQLIPTTEDAQKWEIAKKAYQDFLGEFDQTIFKLHTVNTAEEKIDFYESYRQATAGEKFTDELIWFREGKDIERSSDVTPGHRHVNNDAVRGDMGLSTTQEMVDMYFTKNGLRIDDDPEYQKFEYTGIPSAEMYGWPEDYNDPLVPSRNYFLKNDNMVLKQWINREPRFYANITFNGSTWLNTSTEFGKITTDLTNNGNSGYEKCLDNAPMGGYGIRKMAREDRRQELYYNILLRLAEVYLDYAETLSATGDYKEAMKYVNKVRHRAGIPEYGVGQDDNGFQRIAYPENREEVDNRIRRERTVELMFEWNHYFDVRRWKVADMAVGDGWVYPTYHKGGEGGEVHGMNYRSDAPAFFEKVVFDTRKFEKKNYLFAIPQEDILRVEKLVQNPGWGIE</sequence>
<feature type="domain" description="SusD-like N-terminal" evidence="8">
    <location>
        <begin position="43"/>
        <end position="202"/>
    </location>
</feature>
<dbReference type="InterPro" id="IPR012944">
    <property type="entry name" value="SusD_RagB_dom"/>
</dbReference>
<proteinExistence type="inferred from homology"/>
<feature type="chain" id="PRO_5044075757" evidence="6">
    <location>
        <begin position="26"/>
        <end position="648"/>
    </location>
</feature>
<dbReference type="EMBL" id="QSPP01000050">
    <property type="protein sequence ID" value="RGJ84268.1"/>
    <property type="molecule type" value="Genomic_DNA"/>
</dbReference>
<evidence type="ECO:0000256" key="4">
    <source>
        <dbReference type="ARBA" id="ARBA00023136"/>
    </source>
</evidence>
<organism evidence="11 13">
    <name type="scientific">Phocaeicola vulgatus</name>
    <name type="common">Bacteroides vulgatus</name>
    <dbReference type="NCBI Taxonomy" id="821"/>
    <lineage>
        <taxon>Bacteria</taxon>
        <taxon>Pseudomonadati</taxon>
        <taxon>Bacteroidota</taxon>
        <taxon>Bacteroidia</taxon>
        <taxon>Bacteroidales</taxon>
        <taxon>Bacteroidaceae</taxon>
        <taxon>Phocaeicola</taxon>
    </lineage>
</organism>
<evidence type="ECO:0000313" key="9">
    <source>
        <dbReference type="EMBL" id="KAB3859251.1"/>
    </source>
</evidence>
<dbReference type="RefSeq" id="WP_011964881.1">
    <property type="nucleotide sequence ID" value="NZ_CBCRWF010000015.1"/>
</dbReference>
<dbReference type="InterPro" id="IPR011990">
    <property type="entry name" value="TPR-like_helical_dom_sf"/>
</dbReference>
<dbReference type="InterPro" id="IPR033985">
    <property type="entry name" value="SusD-like_N"/>
</dbReference>
<evidence type="ECO:0000313" key="12">
    <source>
        <dbReference type="EMBL" id="TSE49721.1"/>
    </source>
</evidence>
<dbReference type="Proteomes" id="UP000441522">
    <property type="component" value="Unassembled WGS sequence"/>
</dbReference>
<keyword evidence="3 6" id="KW-0732">Signal</keyword>
<dbReference type="PROSITE" id="PS51257">
    <property type="entry name" value="PROKAR_LIPOPROTEIN"/>
    <property type="match status" value="1"/>
</dbReference>
<evidence type="ECO:0000256" key="1">
    <source>
        <dbReference type="ARBA" id="ARBA00004442"/>
    </source>
</evidence>
<dbReference type="GO" id="GO:0009279">
    <property type="term" value="C:cell outer membrane"/>
    <property type="evidence" value="ECO:0007669"/>
    <property type="project" value="UniProtKB-SubCell"/>
</dbReference>
<dbReference type="Proteomes" id="UP000408523">
    <property type="component" value="Unassembled WGS sequence"/>
</dbReference>
<dbReference type="OMA" id="LMFEWNH"/>
<gene>
    <name evidence="11" type="ORF">DXD46_14415</name>
    <name evidence="12" type="ORF">EH214_01076</name>
    <name evidence="9" type="ORF">GAS29_03510</name>
    <name evidence="10" type="ORF">HKQ55_15985</name>
</gene>
<dbReference type="EMBL" id="JABDSI010000130">
    <property type="protein sequence ID" value="NMW41583.1"/>
    <property type="molecule type" value="Genomic_DNA"/>
</dbReference>
<dbReference type="Gene3D" id="1.25.40.390">
    <property type="match status" value="1"/>
</dbReference>
<dbReference type="Proteomes" id="UP000260640">
    <property type="component" value="Unassembled WGS sequence"/>
</dbReference>
<name>A0A396BC95_PHOVU</name>
<evidence type="ECO:0000256" key="3">
    <source>
        <dbReference type="ARBA" id="ARBA00022729"/>
    </source>
</evidence>
<protein>
    <submittedName>
        <fullName evidence="11">RagB/SusD family nutrient uptake outer membrane protein</fullName>
    </submittedName>
    <submittedName>
        <fullName evidence="12">SusD family protein</fullName>
    </submittedName>
</protein>
<feature type="domain" description="RagB/SusD" evidence="7">
    <location>
        <begin position="315"/>
        <end position="645"/>
    </location>
</feature>
<reference evidence="12 14" key="2">
    <citation type="journal article" date="2019" name="Nat. Commun.">
        <title>Gram positive-like bacteriocins with broad spectrum anti-Bacteroidales activity encoded on mobile elements of the human gut microbiota.</title>
        <authorList>
            <person name="Bechon N."/>
            <person name="Coyne M.J.Jr."/>
            <person name="Laclare-Mceneany V."/>
            <person name="Chatzidaki-Livanis M."/>
            <person name="Ghigo J.-M."/>
            <person name="Comstock L.E."/>
        </authorList>
    </citation>
    <scope>NUCLEOTIDE SEQUENCE [LARGE SCALE GENOMIC DNA]</scope>
    <source>
        <strain evidence="12 14">CL01T12C17</strain>
    </source>
</reference>
<accession>A0A396BC95</accession>